<keyword evidence="2" id="KW-1185">Reference proteome</keyword>
<dbReference type="OrthoDB" id="5061092at2"/>
<protein>
    <submittedName>
        <fullName evidence="1">Uncharacterized protein</fullName>
    </submittedName>
</protein>
<proteinExistence type="predicted"/>
<evidence type="ECO:0000313" key="1">
    <source>
        <dbReference type="EMBL" id="RLK47357.1"/>
    </source>
</evidence>
<comment type="caution">
    <text evidence="1">The sequence shown here is derived from an EMBL/GenBank/DDBJ whole genome shotgun (WGS) entry which is preliminary data.</text>
</comment>
<dbReference type="EMBL" id="RCDB01000003">
    <property type="protein sequence ID" value="RLK47357.1"/>
    <property type="molecule type" value="Genomic_DNA"/>
</dbReference>
<dbReference type="RefSeq" id="WP_121059461.1">
    <property type="nucleotide sequence ID" value="NZ_RCDB01000003.1"/>
</dbReference>
<dbReference type="AlphaFoldDB" id="A0A498BWL9"/>
<evidence type="ECO:0000313" key="2">
    <source>
        <dbReference type="Proteomes" id="UP000273158"/>
    </source>
</evidence>
<dbReference type="Proteomes" id="UP000273158">
    <property type="component" value="Unassembled WGS sequence"/>
</dbReference>
<name>A0A498BWL9_9MICO</name>
<accession>A0A498BWL9</accession>
<gene>
    <name evidence="1" type="ORF">C7474_1931</name>
</gene>
<organism evidence="1 2">
    <name type="scientific">Microbacterium telephonicum</name>
    <dbReference type="NCBI Taxonomy" id="1714841"/>
    <lineage>
        <taxon>Bacteria</taxon>
        <taxon>Bacillati</taxon>
        <taxon>Actinomycetota</taxon>
        <taxon>Actinomycetes</taxon>
        <taxon>Micrococcales</taxon>
        <taxon>Microbacteriaceae</taxon>
        <taxon>Microbacterium</taxon>
    </lineage>
</organism>
<sequence>MPEEPGELAALRARAYGPHADITADPEALRRLTILEEGARRARTAPPAPPIVDAIPDAVAAASASRAVSAPQSRPEALTRAPVEIAPDGVAALESAVAAASDTAPPRRRWSTAALATAVTGAAVLGAAVAVPATLILAPTGPQPVAVLHVDANADVGEMFAEAGGGDAVRYDDFYGMEVTGGSYQETGGRCLMIVFDPGGAPGSATGNCAAEGLEPWIDVPVDGQLSGEVQARYQAGSTLRFALSGDEVHVFVSRGGGA</sequence>
<reference evidence="1 2" key="1">
    <citation type="journal article" date="2015" name="Stand. Genomic Sci.">
        <title>Genomic Encyclopedia of Bacterial and Archaeal Type Strains, Phase III: the genomes of soil and plant-associated and newly described type strains.</title>
        <authorList>
            <person name="Whitman W.B."/>
            <person name="Woyke T."/>
            <person name="Klenk H.P."/>
            <person name="Zhou Y."/>
            <person name="Lilburn T.G."/>
            <person name="Beck B.J."/>
            <person name="De Vos P."/>
            <person name="Vandamme P."/>
            <person name="Eisen J.A."/>
            <person name="Garrity G."/>
            <person name="Hugenholtz P."/>
            <person name="Kyrpides N.C."/>
        </authorList>
    </citation>
    <scope>NUCLEOTIDE SEQUENCE [LARGE SCALE GENOMIC DNA]</scope>
    <source>
        <strain evidence="1 2">S2T63</strain>
    </source>
</reference>